<organism evidence="3 4">
    <name type="scientific">Albidovulum marisflavi</name>
    <dbReference type="NCBI Taxonomy" id="2984159"/>
    <lineage>
        <taxon>Bacteria</taxon>
        <taxon>Pseudomonadati</taxon>
        <taxon>Pseudomonadota</taxon>
        <taxon>Alphaproteobacteria</taxon>
        <taxon>Rhodobacterales</taxon>
        <taxon>Paracoccaceae</taxon>
        <taxon>Albidovulum</taxon>
    </lineage>
</organism>
<dbReference type="RefSeq" id="WP_263733056.1">
    <property type="nucleotide sequence ID" value="NZ_JAOWKY010000001.1"/>
</dbReference>
<name>A0ABT2Z8E1_9RHOB</name>
<evidence type="ECO:0000259" key="2">
    <source>
        <dbReference type="Pfam" id="PF13449"/>
    </source>
</evidence>
<accession>A0ABT2Z8E1</accession>
<dbReference type="PIRSF" id="PIRSF031900">
    <property type="entry name" value="UCP031900"/>
    <property type="match status" value="1"/>
</dbReference>
<keyword evidence="4" id="KW-1185">Reference proteome</keyword>
<dbReference type="InterPro" id="IPR011041">
    <property type="entry name" value="Quinoprot_gluc/sorb_DH_b-prop"/>
</dbReference>
<protein>
    <submittedName>
        <fullName evidence="3">Esterase-like activity of phytase family protein</fullName>
    </submittedName>
</protein>
<evidence type="ECO:0000313" key="3">
    <source>
        <dbReference type="EMBL" id="MCV2867404.1"/>
    </source>
</evidence>
<feature type="chain" id="PRO_5046940185" evidence="1">
    <location>
        <begin position="23"/>
        <end position="298"/>
    </location>
</feature>
<reference evidence="3 4" key="1">
    <citation type="submission" date="2022-10" db="EMBL/GenBank/DDBJ databases">
        <title>Defluviimonas sp. nov., isolated from ocean surface water.</title>
        <authorList>
            <person name="He W."/>
            <person name="Wang L."/>
            <person name="Zhang D.-F."/>
        </authorList>
    </citation>
    <scope>NUCLEOTIDE SEQUENCE [LARGE SCALE GENOMIC DNA]</scope>
    <source>
        <strain evidence="3 4">WL0002</strain>
    </source>
</reference>
<dbReference type="Proteomes" id="UP001652542">
    <property type="component" value="Unassembled WGS sequence"/>
</dbReference>
<proteinExistence type="predicted"/>
<dbReference type="InterPro" id="IPR027372">
    <property type="entry name" value="Phytase-like_dom"/>
</dbReference>
<dbReference type="SUPFAM" id="SSF50952">
    <property type="entry name" value="Soluble quinoprotein glucose dehydrogenase"/>
    <property type="match status" value="1"/>
</dbReference>
<comment type="caution">
    <text evidence="3">The sequence shown here is derived from an EMBL/GenBank/DDBJ whole genome shotgun (WGS) entry which is preliminary data.</text>
</comment>
<keyword evidence="1" id="KW-0732">Signal</keyword>
<dbReference type="Pfam" id="PF13449">
    <property type="entry name" value="Phytase-like"/>
    <property type="match status" value="1"/>
</dbReference>
<dbReference type="InterPro" id="IPR014567">
    <property type="entry name" value="UCP031900"/>
</dbReference>
<dbReference type="EMBL" id="JAOWKY010000001">
    <property type="protein sequence ID" value="MCV2867404.1"/>
    <property type="molecule type" value="Genomic_DNA"/>
</dbReference>
<evidence type="ECO:0000313" key="4">
    <source>
        <dbReference type="Proteomes" id="UP001652542"/>
    </source>
</evidence>
<gene>
    <name evidence="3" type="ORF">OEW28_02020</name>
</gene>
<sequence>MFRRAVLGLSVAQAVLIAPVLAAPVLAAPVAEVLGSFVWSQGDPDLGGLSSLELTPDGLGFFTASDRGRLFAGRFERNAGGVVIGATVDRTTPLLDEADGPPPGKLVDSEGLATLPDGTIVVSFEQEHRLSFWPIHDAAASVALAPAISRGWRGNQGTEALAAGPDGTLWAVSESATSGAHDVLRFRDGDWLPALRLARTGTWHPVGADFGPDGRLYLLERDFWPFIGFMTRVLRFEATEAGLSSAAVLFETRAGEFDNLEGLATWQDETGATRLTLISDDNFLRLQRTEIVDLRVTE</sequence>
<feature type="signal peptide" evidence="1">
    <location>
        <begin position="1"/>
        <end position="22"/>
    </location>
</feature>
<feature type="domain" description="Phytase-like" evidence="2">
    <location>
        <begin position="46"/>
        <end position="283"/>
    </location>
</feature>
<evidence type="ECO:0000256" key="1">
    <source>
        <dbReference type="SAM" id="SignalP"/>
    </source>
</evidence>